<comment type="caution">
    <text evidence="1">The sequence shown here is derived from an EMBL/GenBank/DDBJ whole genome shotgun (WGS) entry which is preliminary data.</text>
</comment>
<reference evidence="1" key="1">
    <citation type="submission" date="2019-11" db="EMBL/GenBank/DDBJ databases">
        <title>Nori genome reveals adaptations in red seaweeds to the harsh intertidal environment.</title>
        <authorList>
            <person name="Wang D."/>
            <person name="Mao Y."/>
        </authorList>
    </citation>
    <scope>NUCLEOTIDE SEQUENCE</scope>
    <source>
        <tissue evidence="1">Gametophyte</tissue>
    </source>
</reference>
<organism evidence="1 2">
    <name type="scientific">Pyropia yezoensis</name>
    <name type="common">Susabi-nori</name>
    <name type="synonym">Porphyra yezoensis</name>
    <dbReference type="NCBI Taxonomy" id="2788"/>
    <lineage>
        <taxon>Eukaryota</taxon>
        <taxon>Rhodophyta</taxon>
        <taxon>Bangiophyceae</taxon>
        <taxon>Bangiales</taxon>
        <taxon>Bangiaceae</taxon>
        <taxon>Pyropia</taxon>
    </lineage>
</organism>
<evidence type="ECO:0000313" key="1">
    <source>
        <dbReference type="EMBL" id="KAK1861630.1"/>
    </source>
</evidence>
<protein>
    <submittedName>
        <fullName evidence="1">Uncharacterized protein</fullName>
    </submittedName>
</protein>
<sequence length="553" mass="54395">MSAGAGGGVGNDGRGGGGGGGVGGGGGGGGGVGGGGGAAAVSATTAATLPAVPPPLPQPFNPSLDRLINEEYKIWKKNTPFLYRVVLSKALEWPSLTIQWLPTPPRRATSTPSYTVASLLLGTHTSGDVQNYLMVANARLPTASTPVDGTAFAFAPAGVGSGELGAYGAGENGRVDVVKKVCHDGEVNRARAMPQGTGGVVATKTITAEVLVWDLDRHPAVPPAGDRTARPQVRLAGHTQEGYGVAWSPVARGLLASGADDALVCVWDVAAAASGGGAPVAGAAAAAAGIERGRGGQPPLSTYRGHTGVVEDVAFHPLHPHTVASVGDDRSLRVWDTRSPAAPAPLPGAATTGRARGGGGGGGAGGGRPSGAGSSRGGGGSGGSVGSAGSPRSTASASAPLSPAGSAGSARNGGRGGGRARPAASVPLTIPDAHKAEVNCVAWAAEGGAGGDLVATGSADATVAVWDLRAPRACVHSFLGHAGEVLAVGWHADAPGILGSASADRRVHVWDCARVGEEQEPDDAEDGPPELLFVHGGHTAKGGSRPEARRMTR</sequence>
<dbReference type="EMBL" id="CM020618">
    <property type="protein sequence ID" value="KAK1861630.1"/>
    <property type="molecule type" value="Genomic_DNA"/>
</dbReference>
<accession>A0ACC3BUJ4</accession>
<name>A0ACC3BUJ4_PYRYE</name>
<gene>
    <name evidence="1" type="ORF">I4F81_004212</name>
</gene>
<evidence type="ECO:0000313" key="2">
    <source>
        <dbReference type="Proteomes" id="UP000798662"/>
    </source>
</evidence>
<keyword evidence="2" id="KW-1185">Reference proteome</keyword>
<dbReference type="Proteomes" id="UP000798662">
    <property type="component" value="Chromosome 1"/>
</dbReference>
<proteinExistence type="predicted"/>